<dbReference type="SUPFAM" id="SSF55785">
    <property type="entry name" value="PYP-like sensor domain (PAS domain)"/>
    <property type="match status" value="1"/>
</dbReference>
<dbReference type="InterPro" id="IPR035965">
    <property type="entry name" value="PAS-like_dom_sf"/>
</dbReference>
<evidence type="ECO:0000313" key="11">
    <source>
        <dbReference type="Proteomes" id="UP000184357"/>
    </source>
</evidence>
<organism evidence="10 11">
    <name type="scientific">Halobaculum gomorrense</name>
    <dbReference type="NCBI Taxonomy" id="43928"/>
    <lineage>
        <taxon>Archaea</taxon>
        <taxon>Methanobacteriati</taxon>
        <taxon>Methanobacteriota</taxon>
        <taxon>Stenosarchaea group</taxon>
        <taxon>Halobacteria</taxon>
        <taxon>Halobacteriales</taxon>
        <taxon>Haloferacaceae</taxon>
        <taxon>Halobaculum</taxon>
    </lineage>
</organism>
<dbReference type="OrthoDB" id="8127at2157"/>
<dbReference type="SUPFAM" id="SSF47384">
    <property type="entry name" value="Homodimeric domain of signal transducing histidine kinase"/>
    <property type="match status" value="1"/>
</dbReference>
<gene>
    <name evidence="10" type="ORF">SAMN05443636_1615</name>
</gene>
<dbReference type="Pfam" id="PF00512">
    <property type="entry name" value="HisKA"/>
    <property type="match status" value="1"/>
</dbReference>
<keyword evidence="11" id="KW-1185">Reference proteome</keyword>
<dbReference type="SMART" id="SM00091">
    <property type="entry name" value="PAS"/>
    <property type="match status" value="1"/>
</dbReference>
<evidence type="ECO:0000259" key="8">
    <source>
        <dbReference type="PROSITE" id="PS50109"/>
    </source>
</evidence>
<dbReference type="InterPro" id="IPR003594">
    <property type="entry name" value="HATPase_dom"/>
</dbReference>
<proteinExistence type="predicted"/>
<dbReference type="InterPro" id="IPR050736">
    <property type="entry name" value="Sensor_HK_Regulatory"/>
</dbReference>
<dbReference type="InterPro" id="IPR000014">
    <property type="entry name" value="PAS"/>
</dbReference>
<dbReference type="InterPro" id="IPR036097">
    <property type="entry name" value="HisK_dim/P_sf"/>
</dbReference>
<evidence type="ECO:0000313" key="10">
    <source>
        <dbReference type="EMBL" id="SHH01479.1"/>
    </source>
</evidence>
<dbReference type="CDD" id="cd00075">
    <property type="entry name" value="HATPase"/>
    <property type="match status" value="1"/>
</dbReference>
<dbReference type="PRINTS" id="PR00344">
    <property type="entry name" value="BCTRLSENSOR"/>
</dbReference>
<dbReference type="AlphaFoldDB" id="A0A1M5PJ15"/>
<keyword evidence="3" id="KW-0597">Phosphoprotein</keyword>
<accession>A0A1M5PJ15</accession>
<name>A0A1M5PJ15_9EURY</name>
<dbReference type="EMBL" id="FQWV01000003">
    <property type="protein sequence ID" value="SHH01479.1"/>
    <property type="molecule type" value="Genomic_DNA"/>
</dbReference>
<dbReference type="Proteomes" id="UP000184357">
    <property type="component" value="Unassembled WGS sequence"/>
</dbReference>
<dbReference type="InterPro" id="IPR005467">
    <property type="entry name" value="His_kinase_dom"/>
</dbReference>
<feature type="domain" description="PAS" evidence="9">
    <location>
        <begin position="26"/>
        <end position="97"/>
    </location>
</feature>
<reference evidence="10 11" key="1">
    <citation type="submission" date="2016-11" db="EMBL/GenBank/DDBJ databases">
        <authorList>
            <person name="Jaros S."/>
            <person name="Januszkiewicz K."/>
            <person name="Wedrychowicz H."/>
        </authorList>
    </citation>
    <scope>NUCLEOTIDE SEQUENCE [LARGE SCALE GENOMIC DNA]</scope>
    <source>
        <strain evidence="10 11">DSM 9297</strain>
    </source>
</reference>
<feature type="region of interest" description="Disordered" evidence="7">
    <location>
        <begin position="1"/>
        <end position="23"/>
    </location>
</feature>
<dbReference type="CDD" id="cd00130">
    <property type="entry name" value="PAS"/>
    <property type="match status" value="1"/>
</dbReference>
<evidence type="ECO:0000256" key="2">
    <source>
        <dbReference type="ARBA" id="ARBA00012438"/>
    </source>
</evidence>
<sequence>MTEDRDSDTPLSDRSVNPSAAAASSAKERYRKIFRYNNDAVMVVDLETESFVDVNPAACDLLGYSREELLSMHPEDIHPTDIERIREEFISQVSREGSGFTDDLICLTRDGEELPTEISGAALDADGDGTDPTQMIAMLRDISDRVEHRRELEEKIERLDRFASIVSHDLKNPLSIIKGHVTLARENGNPEHFDAIEDAADRMDEMLSELLQLTREGHLVGEQTEIELEPLARKVWIDCELDPTTLEIESSRTIHADRDRLHELLANLFENAYTHGGKSVTVRVGTLDRDDSDGFYVEDDGKGIPADEQDTVFEWGHTTTSDGTGFGLAIVAEIAEAHGWEITVCDAKAGGTRFEIELSSDRSRGNGASLRI</sequence>
<evidence type="ECO:0000259" key="9">
    <source>
        <dbReference type="PROSITE" id="PS50112"/>
    </source>
</evidence>
<dbReference type="SUPFAM" id="SSF55874">
    <property type="entry name" value="ATPase domain of HSP90 chaperone/DNA topoisomerase II/histidine kinase"/>
    <property type="match status" value="1"/>
</dbReference>
<dbReference type="InterPro" id="IPR036890">
    <property type="entry name" value="HATPase_C_sf"/>
</dbReference>
<evidence type="ECO:0000256" key="1">
    <source>
        <dbReference type="ARBA" id="ARBA00000085"/>
    </source>
</evidence>
<keyword evidence="4" id="KW-0808">Transferase</keyword>
<dbReference type="InterPro" id="IPR003661">
    <property type="entry name" value="HisK_dim/P_dom"/>
</dbReference>
<dbReference type="InterPro" id="IPR004358">
    <property type="entry name" value="Sig_transdc_His_kin-like_C"/>
</dbReference>
<dbReference type="EC" id="2.7.13.3" evidence="2"/>
<evidence type="ECO:0000256" key="3">
    <source>
        <dbReference type="ARBA" id="ARBA00022553"/>
    </source>
</evidence>
<dbReference type="PANTHER" id="PTHR43711:SF1">
    <property type="entry name" value="HISTIDINE KINASE 1"/>
    <property type="match status" value="1"/>
</dbReference>
<keyword evidence="6" id="KW-0902">Two-component regulatory system</keyword>
<comment type="catalytic activity">
    <reaction evidence="1">
        <text>ATP + protein L-histidine = ADP + protein N-phospho-L-histidine.</text>
        <dbReference type="EC" id="2.7.13.3"/>
    </reaction>
</comment>
<keyword evidence="5" id="KW-0418">Kinase</keyword>
<dbReference type="PROSITE" id="PS50109">
    <property type="entry name" value="HIS_KIN"/>
    <property type="match status" value="1"/>
</dbReference>
<evidence type="ECO:0000256" key="7">
    <source>
        <dbReference type="SAM" id="MobiDB-lite"/>
    </source>
</evidence>
<evidence type="ECO:0000256" key="6">
    <source>
        <dbReference type="ARBA" id="ARBA00023012"/>
    </source>
</evidence>
<dbReference type="PROSITE" id="PS50112">
    <property type="entry name" value="PAS"/>
    <property type="match status" value="1"/>
</dbReference>
<dbReference type="GO" id="GO:0000155">
    <property type="term" value="F:phosphorelay sensor kinase activity"/>
    <property type="evidence" value="ECO:0007669"/>
    <property type="project" value="InterPro"/>
</dbReference>
<protein>
    <recommendedName>
        <fullName evidence="2">histidine kinase</fullName>
        <ecNumber evidence="2">2.7.13.3</ecNumber>
    </recommendedName>
</protein>
<evidence type="ECO:0000256" key="5">
    <source>
        <dbReference type="ARBA" id="ARBA00022777"/>
    </source>
</evidence>
<dbReference type="RefSeq" id="WP_079991549.1">
    <property type="nucleotide sequence ID" value="NZ_FQWV01000003.1"/>
</dbReference>
<dbReference type="NCBIfam" id="TIGR00229">
    <property type="entry name" value="sensory_box"/>
    <property type="match status" value="1"/>
</dbReference>
<dbReference type="Pfam" id="PF13426">
    <property type="entry name" value="PAS_9"/>
    <property type="match status" value="1"/>
</dbReference>
<dbReference type="SMART" id="SM00388">
    <property type="entry name" value="HisKA"/>
    <property type="match status" value="1"/>
</dbReference>
<dbReference type="Gene3D" id="1.10.287.130">
    <property type="match status" value="1"/>
</dbReference>
<dbReference type="PANTHER" id="PTHR43711">
    <property type="entry name" value="TWO-COMPONENT HISTIDINE KINASE"/>
    <property type="match status" value="1"/>
</dbReference>
<dbReference type="SMART" id="SM00387">
    <property type="entry name" value="HATPase_c"/>
    <property type="match status" value="1"/>
</dbReference>
<feature type="compositionally biased region" description="Polar residues" evidence="7">
    <location>
        <begin position="9"/>
        <end position="18"/>
    </location>
</feature>
<dbReference type="Gene3D" id="3.30.565.10">
    <property type="entry name" value="Histidine kinase-like ATPase, C-terminal domain"/>
    <property type="match status" value="1"/>
</dbReference>
<dbReference type="STRING" id="43928.SAMN05443636_1615"/>
<dbReference type="CDD" id="cd00082">
    <property type="entry name" value="HisKA"/>
    <property type="match status" value="1"/>
</dbReference>
<feature type="domain" description="Histidine kinase" evidence="8">
    <location>
        <begin position="165"/>
        <end position="362"/>
    </location>
</feature>
<dbReference type="Gene3D" id="3.30.450.20">
    <property type="entry name" value="PAS domain"/>
    <property type="match status" value="1"/>
</dbReference>
<evidence type="ECO:0000256" key="4">
    <source>
        <dbReference type="ARBA" id="ARBA00022679"/>
    </source>
</evidence>
<dbReference type="Pfam" id="PF02518">
    <property type="entry name" value="HATPase_c"/>
    <property type="match status" value="1"/>
</dbReference>